<dbReference type="InterPro" id="IPR006311">
    <property type="entry name" value="TAT_signal"/>
</dbReference>
<feature type="compositionally biased region" description="Polar residues" evidence="1">
    <location>
        <begin position="164"/>
        <end position="179"/>
    </location>
</feature>
<dbReference type="AlphaFoldDB" id="M0CB02"/>
<evidence type="ECO:0000313" key="2">
    <source>
        <dbReference type="EMBL" id="ELZ20425.1"/>
    </source>
</evidence>
<dbReference type="Proteomes" id="UP000011615">
    <property type="component" value="Unassembled WGS sequence"/>
</dbReference>
<gene>
    <name evidence="2" type="ORF">C476_11081</name>
</gene>
<protein>
    <submittedName>
        <fullName evidence="2">Uncharacterized protein</fullName>
    </submittedName>
</protein>
<dbReference type="PROSITE" id="PS51257">
    <property type="entry name" value="PROKAR_LIPOPROTEIN"/>
    <property type="match status" value="1"/>
</dbReference>
<accession>M0CB02</accession>
<dbReference type="EMBL" id="AOIT01000038">
    <property type="protein sequence ID" value="ELZ20425.1"/>
    <property type="molecule type" value="Genomic_DNA"/>
</dbReference>
<comment type="caution">
    <text evidence="2">The sequence shown here is derived from an EMBL/GenBank/DDBJ whole genome shotgun (WGS) entry which is preliminary data.</text>
</comment>
<dbReference type="OrthoDB" id="187751at2157"/>
<dbReference type="eggNOG" id="arCOG06295">
    <property type="taxonomic scope" value="Archaea"/>
</dbReference>
<dbReference type="RefSeq" id="WP_008012811.1">
    <property type="nucleotide sequence ID" value="NZ_AOIT01000038.1"/>
</dbReference>
<organism evidence="2 3">
    <name type="scientific">Natrinema limicola JCM 13563</name>
    <dbReference type="NCBI Taxonomy" id="1230457"/>
    <lineage>
        <taxon>Archaea</taxon>
        <taxon>Methanobacteriati</taxon>
        <taxon>Methanobacteriota</taxon>
        <taxon>Stenosarchaea group</taxon>
        <taxon>Halobacteria</taxon>
        <taxon>Halobacteriales</taxon>
        <taxon>Natrialbaceae</taxon>
        <taxon>Natrinema</taxon>
    </lineage>
</organism>
<proteinExistence type="predicted"/>
<feature type="region of interest" description="Disordered" evidence="1">
    <location>
        <begin position="144"/>
        <end position="179"/>
    </location>
</feature>
<keyword evidence="3" id="KW-1185">Reference proteome</keyword>
<feature type="compositionally biased region" description="Low complexity" evidence="1">
    <location>
        <begin position="144"/>
        <end position="163"/>
    </location>
</feature>
<dbReference type="PATRIC" id="fig|1230457.4.peg.2234"/>
<evidence type="ECO:0000313" key="3">
    <source>
        <dbReference type="Proteomes" id="UP000011615"/>
    </source>
</evidence>
<reference evidence="2 3" key="1">
    <citation type="journal article" date="2014" name="PLoS Genet.">
        <title>Phylogenetically driven sequencing of extremely halophilic archaea reveals strategies for static and dynamic osmo-response.</title>
        <authorList>
            <person name="Becker E.A."/>
            <person name="Seitzer P.M."/>
            <person name="Tritt A."/>
            <person name="Larsen D."/>
            <person name="Krusor M."/>
            <person name="Yao A.I."/>
            <person name="Wu D."/>
            <person name="Madern D."/>
            <person name="Eisen J.A."/>
            <person name="Darling A.E."/>
            <person name="Facciotti M.T."/>
        </authorList>
    </citation>
    <scope>NUCLEOTIDE SEQUENCE [LARGE SCALE GENOMIC DNA]</scope>
    <source>
        <strain evidence="2 3">JCM 13563</strain>
    </source>
</reference>
<sequence>MSNLSSRRGLLALAGTGLAASLAGCSQLDSMSGSAGETTDAVTLQIRPDEDEVSSLGEEIQAELENGTISRQEAQLEYQERQLELVEAAATDFEESAADSDITIESSETAYGIFLVAGSDEAILDTLRDGTAGAIYPGEQYEPLVQQQQQQAQQRTMLEEQQQTANNETNDSTGNETDS</sequence>
<name>M0CB02_9EURY</name>
<evidence type="ECO:0000256" key="1">
    <source>
        <dbReference type="SAM" id="MobiDB-lite"/>
    </source>
</evidence>
<dbReference type="PROSITE" id="PS51318">
    <property type="entry name" value="TAT"/>
    <property type="match status" value="1"/>
</dbReference>